<keyword evidence="11" id="KW-0677">Repeat</keyword>
<evidence type="ECO:0000256" key="12">
    <source>
        <dbReference type="ARBA" id="ARBA00022821"/>
    </source>
</evidence>
<evidence type="ECO:0000259" key="21">
    <source>
        <dbReference type="Pfam" id="PF08263"/>
    </source>
</evidence>
<dbReference type="Pfam" id="PF00560">
    <property type="entry name" value="LRR_1"/>
    <property type="match status" value="7"/>
</dbReference>
<evidence type="ECO:0000256" key="8">
    <source>
        <dbReference type="ARBA" id="ARBA00022614"/>
    </source>
</evidence>
<feature type="domain" description="Disease resistance R13L4/SHOC-2-like LRR" evidence="22">
    <location>
        <begin position="188"/>
        <end position="394"/>
    </location>
</feature>
<sequence length="1136" mass="126492">MASYFLKILLVVFVCFVHTNVSILGFNSPSQTSHVKCLERERQALLSFKQSIQDYHGMLSTWRNDDNRSDCCKWEGIECNNETGHIVKLDLHGSESHLLAGLINITSLLDLQKLEYLDLSFSDSLGGTQIPKSIGSFQSLRYLNLSYSSFTGKIPFELGNLALLEYLDLQATYLHGAIPSELGKLPSLRYLDLSNNIDNIYGEVPCQLGNLLHLRYLDLSGNSLSGSIPSQLGSLSHLRYLDLGNSLSGTLPFQVGNLPLLNSLRLGGNLDLTINDAKWLSSLSSLKTLVLDSFPNLGFSRHLLQMISPLIQNLRELSLVDCRLSDDHISSLFPSHSNISTSLSILHLSYNMLTSSTFQLLSNYSLNLQELYLSANNIVLSSPHYPNFPSLVILDLSNNNLSLTSPIFQGNFNFSRKLQELYLGNCNLTDENFLVPTVSIKDSTSLLVTLGLSGNILKSSAVFHWVYNFTTNLQNLILYDNLLEVLIPDGFGKIMNSLKVLQLGSNKLQGEIPASLGNICTLQELHLSHNNLSGEISSFIQNSSCFTSLSILDLSNNQLTGEIPKSIGLLYGLRSLHLEENYLEGDINQMHLTYLSKLIDLDLTDNSLALNFDSTWIPPFQLFNLGLASCKLGPNFPSWLQSQIRLSFLDISDAGIHDLVPDWFWNKLQSISEMNMSYNSLKGQIPNLPISFVDDDPVVIILNSNHLEGAIPTFLSQAGTLDLSENNISDINTFLCASRTTKNMHTLDVSNNQIMGQLPDCWEHLSSLKFLDLRNNKLSGKIPQSMGNLDKLQVLALRNNKFIGELPQTLMNCSSLALLDVSENLLSGSVPSWIGESVQQLKILSLRRNLFFGSVPVQLCSLSQIQVLDLSRNKLSGEIPTCLRNFTTLMEMSVIPREIVRERKISSLESYADIYDSYLLMTWKGHDYEFWNPEGLLKSIDLSSNDLTGKVPKEIGYLLGLVSLNLSRNNFHGEIPSEIGNLSLLEFLDLSRNDFSGNIPYTLSNIDPLGVLDLSNNNLSGRIPGGRHLQTFDASSFEGNIDLCGEQLNKSCTGDERTVQPEGVAMDGENGNLGFYGALYMILGLGFFTGFWGLLGPILLCRAWRFAYVKFLDRVVDYILVMVEVNVGKFHRWLKA</sequence>
<gene>
    <name evidence="23" type="ORF">AYBTSS11_LOCUS15611</name>
</gene>
<dbReference type="InterPro" id="IPR055414">
    <property type="entry name" value="LRR_R13L4/SHOC2-like"/>
</dbReference>
<dbReference type="InterPro" id="IPR046956">
    <property type="entry name" value="RLP23-like"/>
</dbReference>
<keyword evidence="8" id="KW-0433">Leucine-rich repeat</keyword>
<feature type="signal peptide" evidence="20">
    <location>
        <begin position="1"/>
        <end position="25"/>
    </location>
</feature>
<dbReference type="InterPro" id="IPR013210">
    <property type="entry name" value="LRR_N_plant-typ"/>
</dbReference>
<proteinExistence type="inferred from homology"/>
<keyword evidence="7" id="KW-0964">Secreted</keyword>
<evidence type="ECO:0000256" key="16">
    <source>
        <dbReference type="ARBA" id="ARBA00023170"/>
    </source>
</evidence>
<keyword evidence="15" id="KW-1015">Disulfide bond</keyword>
<evidence type="ECO:0000256" key="18">
    <source>
        <dbReference type="ARBA" id="ARBA00038043"/>
    </source>
</evidence>
<evidence type="ECO:0000259" key="22">
    <source>
        <dbReference type="Pfam" id="PF23598"/>
    </source>
</evidence>
<dbReference type="EMBL" id="OY731401">
    <property type="protein sequence ID" value="CAJ1953034.1"/>
    <property type="molecule type" value="Genomic_DNA"/>
</dbReference>
<dbReference type="GO" id="GO:0005886">
    <property type="term" value="C:plasma membrane"/>
    <property type="evidence" value="ECO:0007669"/>
    <property type="project" value="UniProtKB-SubCell"/>
</dbReference>
<keyword evidence="5" id="KW-1003">Cell membrane</keyword>
<reference evidence="23" key="1">
    <citation type="submission" date="2023-10" db="EMBL/GenBank/DDBJ databases">
        <authorList>
            <person name="Domelevo Entfellner J.-B."/>
        </authorList>
    </citation>
    <scope>NUCLEOTIDE SEQUENCE</scope>
</reference>
<evidence type="ECO:0000313" key="23">
    <source>
        <dbReference type="EMBL" id="CAJ1953034.1"/>
    </source>
</evidence>
<dbReference type="SUPFAM" id="SSF52047">
    <property type="entry name" value="RNI-like"/>
    <property type="match status" value="1"/>
</dbReference>
<evidence type="ECO:0000256" key="7">
    <source>
        <dbReference type="ARBA" id="ARBA00022525"/>
    </source>
</evidence>
<evidence type="ECO:0000256" key="13">
    <source>
        <dbReference type="ARBA" id="ARBA00022989"/>
    </source>
</evidence>
<evidence type="ECO:0000256" key="6">
    <source>
        <dbReference type="ARBA" id="ARBA00022512"/>
    </source>
</evidence>
<keyword evidence="14 19" id="KW-0472">Membrane</keyword>
<comment type="subcellular location">
    <subcellularLocation>
        <location evidence="3">Cell membrane</location>
        <topology evidence="3">Single-pass type I membrane protein</topology>
    </subcellularLocation>
    <subcellularLocation>
        <location evidence="1">Membrane</location>
        <topology evidence="1">Peripheral membrane protein</topology>
    </subcellularLocation>
    <subcellularLocation>
        <location evidence="2">Secreted</location>
        <location evidence="2">Cell wall</location>
    </subcellularLocation>
</comment>
<dbReference type="Pfam" id="PF08263">
    <property type="entry name" value="LRRNT_2"/>
    <property type="match status" value="1"/>
</dbReference>
<protein>
    <recommendedName>
        <fullName evidence="25">Leucine-rich repeat-containing N-terminal plant-type domain-containing protein</fullName>
    </recommendedName>
</protein>
<evidence type="ECO:0000256" key="1">
    <source>
        <dbReference type="ARBA" id="ARBA00004170"/>
    </source>
</evidence>
<evidence type="ECO:0000256" key="15">
    <source>
        <dbReference type="ARBA" id="ARBA00023157"/>
    </source>
</evidence>
<feature type="chain" id="PRO_5041641954" description="Leucine-rich repeat-containing N-terminal plant-type domain-containing protein" evidence="20">
    <location>
        <begin position="26"/>
        <end position="1136"/>
    </location>
</feature>
<dbReference type="FunFam" id="3.80.10.10:FF:000400">
    <property type="entry name" value="Nuclear pore complex protein NUP107"/>
    <property type="match status" value="1"/>
</dbReference>
<evidence type="ECO:0000256" key="3">
    <source>
        <dbReference type="ARBA" id="ARBA00004251"/>
    </source>
</evidence>
<dbReference type="FunFam" id="3.80.10.10:FF:001347">
    <property type="entry name" value="LRR receptor-like serine/threonine-protein kinase GSO2"/>
    <property type="match status" value="1"/>
</dbReference>
<dbReference type="Proteomes" id="UP001189624">
    <property type="component" value="Chromosome 4"/>
</dbReference>
<dbReference type="FunFam" id="3.80.10.10:FF:000111">
    <property type="entry name" value="LRR receptor-like serine/threonine-protein kinase ERECTA"/>
    <property type="match status" value="1"/>
</dbReference>
<comment type="similarity">
    <text evidence="4">Belongs to the RLP family.</text>
</comment>
<dbReference type="PANTHER" id="PTHR48063:SF98">
    <property type="entry name" value="LRR RECEPTOR-LIKE SERINE_THREONINE-PROTEIN KINASE FLS2"/>
    <property type="match status" value="1"/>
</dbReference>
<dbReference type="SMART" id="SM00369">
    <property type="entry name" value="LRR_TYP"/>
    <property type="match status" value="10"/>
</dbReference>
<dbReference type="PRINTS" id="PR00019">
    <property type="entry name" value="LEURICHRPT"/>
</dbReference>
<evidence type="ECO:0000256" key="4">
    <source>
        <dbReference type="ARBA" id="ARBA00009592"/>
    </source>
</evidence>
<accession>A0AA86SGY3</accession>
<dbReference type="Pfam" id="PF23598">
    <property type="entry name" value="LRR_14"/>
    <property type="match status" value="1"/>
</dbReference>
<keyword evidence="10 20" id="KW-0732">Signal</keyword>
<name>A0AA86SGY3_9FABA</name>
<evidence type="ECO:0000313" key="24">
    <source>
        <dbReference type="Proteomes" id="UP001189624"/>
    </source>
</evidence>
<feature type="transmembrane region" description="Helical" evidence="19">
    <location>
        <begin position="1075"/>
        <end position="1100"/>
    </location>
</feature>
<dbReference type="PROSITE" id="PS51450">
    <property type="entry name" value="LRR"/>
    <property type="match status" value="3"/>
</dbReference>
<dbReference type="SUPFAM" id="SSF52058">
    <property type="entry name" value="L domain-like"/>
    <property type="match status" value="2"/>
</dbReference>
<evidence type="ECO:0000256" key="19">
    <source>
        <dbReference type="SAM" id="Phobius"/>
    </source>
</evidence>
<keyword evidence="24" id="KW-1185">Reference proteome</keyword>
<dbReference type="Gene3D" id="3.80.10.10">
    <property type="entry name" value="Ribonuclease Inhibitor"/>
    <property type="match status" value="5"/>
</dbReference>
<evidence type="ECO:0000256" key="10">
    <source>
        <dbReference type="ARBA" id="ARBA00022729"/>
    </source>
</evidence>
<dbReference type="GO" id="GO:0006952">
    <property type="term" value="P:defense response"/>
    <property type="evidence" value="ECO:0007669"/>
    <property type="project" value="UniProtKB-KW"/>
</dbReference>
<dbReference type="InterPro" id="IPR003591">
    <property type="entry name" value="Leu-rich_rpt_typical-subtyp"/>
</dbReference>
<dbReference type="FunFam" id="3.80.10.10:FF:000095">
    <property type="entry name" value="LRR receptor-like serine/threonine-protein kinase GSO1"/>
    <property type="match status" value="1"/>
</dbReference>
<evidence type="ECO:0000256" key="2">
    <source>
        <dbReference type="ARBA" id="ARBA00004191"/>
    </source>
</evidence>
<keyword evidence="16" id="KW-0675">Receptor</keyword>
<dbReference type="InterPro" id="IPR032675">
    <property type="entry name" value="LRR_dom_sf"/>
</dbReference>
<keyword evidence="12" id="KW-0611">Plant defense</keyword>
<evidence type="ECO:0008006" key="25">
    <source>
        <dbReference type="Google" id="ProtNLM"/>
    </source>
</evidence>
<dbReference type="AlphaFoldDB" id="A0AA86SGY3"/>
<keyword evidence="9 19" id="KW-0812">Transmembrane</keyword>
<dbReference type="GO" id="GO:0009653">
    <property type="term" value="P:anatomical structure morphogenesis"/>
    <property type="evidence" value="ECO:0007669"/>
    <property type="project" value="UniProtKB-ARBA"/>
</dbReference>
<comment type="similarity">
    <text evidence="18">Belongs to the polygalacturonase-inhibiting protein family.</text>
</comment>
<evidence type="ECO:0000256" key="11">
    <source>
        <dbReference type="ARBA" id="ARBA00022737"/>
    </source>
</evidence>
<feature type="domain" description="Leucine-rich repeat-containing N-terminal plant-type" evidence="21">
    <location>
        <begin position="39"/>
        <end position="80"/>
    </location>
</feature>
<evidence type="ECO:0000256" key="14">
    <source>
        <dbReference type="ARBA" id="ARBA00023136"/>
    </source>
</evidence>
<keyword evidence="13 19" id="KW-1133">Transmembrane helix</keyword>
<keyword evidence="17" id="KW-0325">Glycoprotein</keyword>
<dbReference type="InterPro" id="IPR001611">
    <property type="entry name" value="Leu-rich_rpt"/>
</dbReference>
<evidence type="ECO:0000256" key="17">
    <source>
        <dbReference type="ARBA" id="ARBA00023180"/>
    </source>
</evidence>
<evidence type="ECO:0000256" key="9">
    <source>
        <dbReference type="ARBA" id="ARBA00022692"/>
    </source>
</evidence>
<evidence type="ECO:0000256" key="5">
    <source>
        <dbReference type="ARBA" id="ARBA00022475"/>
    </source>
</evidence>
<organism evidence="23 24">
    <name type="scientific">Sphenostylis stenocarpa</name>
    <dbReference type="NCBI Taxonomy" id="92480"/>
    <lineage>
        <taxon>Eukaryota</taxon>
        <taxon>Viridiplantae</taxon>
        <taxon>Streptophyta</taxon>
        <taxon>Embryophyta</taxon>
        <taxon>Tracheophyta</taxon>
        <taxon>Spermatophyta</taxon>
        <taxon>Magnoliopsida</taxon>
        <taxon>eudicotyledons</taxon>
        <taxon>Gunneridae</taxon>
        <taxon>Pentapetalae</taxon>
        <taxon>rosids</taxon>
        <taxon>fabids</taxon>
        <taxon>Fabales</taxon>
        <taxon>Fabaceae</taxon>
        <taxon>Papilionoideae</taxon>
        <taxon>50 kb inversion clade</taxon>
        <taxon>NPAAA clade</taxon>
        <taxon>indigoferoid/millettioid clade</taxon>
        <taxon>Phaseoleae</taxon>
        <taxon>Sphenostylis</taxon>
    </lineage>
</organism>
<dbReference type="Gramene" id="rna-AYBTSS11_LOCUS15611">
    <property type="protein sequence ID" value="CAJ1953034.1"/>
    <property type="gene ID" value="gene-AYBTSS11_LOCUS15611"/>
</dbReference>
<dbReference type="Pfam" id="PF13855">
    <property type="entry name" value="LRR_8"/>
    <property type="match status" value="2"/>
</dbReference>
<dbReference type="SMART" id="SM00365">
    <property type="entry name" value="LRR_SD22"/>
    <property type="match status" value="4"/>
</dbReference>
<dbReference type="GO" id="GO:0099402">
    <property type="term" value="P:plant organ development"/>
    <property type="evidence" value="ECO:0007669"/>
    <property type="project" value="UniProtKB-ARBA"/>
</dbReference>
<dbReference type="PANTHER" id="PTHR48063">
    <property type="entry name" value="LRR RECEPTOR-LIKE KINASE"/>
    <property type="match status" value="1"/>
</dbReference>
<keyword evidence="6" id="KW-0134">Cell wall</keyword>
<evidence type="ECO:0000256" key="20">
    <source>
        <dbReference type="SAM" id="SignalP"/>
    </source>
</evidence>